<dbReference type="SMART" id="SM00066">
    <property type="entry name" value="GAL4"/>
    <property type="match status" value="1"/>
</dbReference>
<reference evidence="3 4" key="1">
    <citation type="journal article" date="2015" name="Genome Biol. Evol.">
        <title>Phylogenomic analyses indicate that early fungi evolved digesting cell walls of algal ancestors of land plants.</title>
        <authorList>
            <person name="Chang Y."/>
            <person name="Wang S."/>
            <person name="Sekimoto S."/>
            <person name="Aerts A.L."/>
            <person name="Choi C."/>
            <person name="Clum A."/>
            <person name="LaButti K.M."/>
            <person name="Lindquist E.A."/>
            <person name="Yee Ngan C."/>
            <person name="Ohm R.A."/>
            <person name="Salamov A.A."/>
            <person name="Grigoriev I.V."/>
            <person name="Spatafora J.W."/>
            <person name="Berbee M.L."/>
        </authorList>
    </citation>
    <scope>NUCLEOTIDE SEQUENCE [LARGE SCALE GENOMIC DNA]</scope>
    <source>
        <strain evidence="3 4">NRRL 28638</strain>
    </source>
</reference>
<evidence type="ECO:0000313" key="3">
    <source>
        <dbReference type="EMBL" id="KXN67386.1"/>
    </source>
</evidence>
<dbReference type="InterPro" id="IPR050797">
    <property type="entry name" value="Carb_Metab_Trans_Reg"/>
</dbReference>
<dbReference type="SUPFAM" id="SSF57701">
    <property type="entry name" value="Zn2/Cys6 DNA-binding domain"/>
    <property type="match status" value="1"/>
</dbReference>
<dbReference type="InterPro" id="IPR036864">
    <property type="entry name" value="Zn2-C6_fun-type_DNA-bd_sf"/>
</dbReference>
<dbReference type="GO" id="GO:0008270">
    <property type="term" value="F:zinc ion binding"/>
    <property type="evidence" value="ECO:0007669"/>
    <property type="project" value="InterPro"/>
</dbReference>
<sequence length="67" mass="7995">MMAHMPCDRCRQKRVRCDRDLKQCSHCEKHGEKCTYKYVLKKRGPKTKVDQDLVELEKILNSRKSSK</sequence>
<feature type="domain" description="Zn(2)-C6 fungal-type" evidence="2">
    <location>
        <begin position="6"/>
        <end position="36"/>
    </location>
</feature>
<dbReference type="InterPro" id="IPR001138">
    <property type="entry name" value="Zn2Cys6_DnaBD"/>
</dbReference>
<keyword evidence="1" id="KW-0539">Nucleus</keyword>
<dbReference type="Proteomes" id="UP000070444">
    <property type="component" value="Unassembled WGS sequence"/>
</dbReference>
<proteinExistence type="predicted"/>
<dbReference type="PROSITE" id="PS50048">
    <property type="entry name" value="ZN2_CY6_FUNGAL_2"/>
    <property type="match status" value="1"/>
</dbReference>
<dbReference type="Pfam" id="PF00172">
    <property type="entry name" value="Zn_clus"/>
    <property type="match status" value="1"/>
</dbReference>
<dbReference type="InterPro" id="IPR020448">
    <property type="entry name" value="Maltose_ferment_reg_DNA-bd"/>
</dbReference>
<dbReference type="GO" id="GO:0005634">
    <property type="term" value="C:nucleus"/>
    <property type="evidence" value="ECO:0007669"/>
    <property type="project" value="InterPro"/>
</dbReference>
<dbReference type="OrthoDB" id="39175at2759"/>
<keyword evidence="4" id="KW-1185">Reference proteome</keyword>
<gene>
    <name evidence="3" type="ORF">CONCODRAFT_117204</name>
</gene>
<dbReference type="Gene3D" id="4.10.240.10">
    <property type="entry name" value="Zn(2)-C6 fungal-type DNA-binding domain"/>
    <property type="match status" value="1"/>
</dbReference>
<dbReference type="PROSITE" id="PS00463">
    <property type="entry name" value="ZN2_CY6_FUNGAL_1"/>
    <property type="match status" value="1"/>
</dbReference>
<evidence type="ECO:0000256" key="1">
    <source>
        <dbReference type="ARBA" id="ARBA00023242"/>
    </source>
</evidence>
<dbReference type="PANTHER" id="PTHR31668">
    <property type="entry name" value="GLUCOSE TRANSPORT TRANSCRIPTION REGULATOR RGT1-RELATED-RELATED"/>
    <property type="match status" value="1"/>
</dbReference>
<evidence type="ECO:0000259" key="2">
    <source>
        <dbReference type="PROSITE" id="PS50048"/>
    </source>
</evidence>
<accession>A0A137NX91</accession>
<organism evidence="3 4">
    <name type="scientific">Conidiobolus coronatus (strain ATCC 28846 / CBS 209.66 / NRRL 28638)</name>
    <name type="common">Delacroixia coronata</name>
    <dbReference type="NCBI Taxonomy" id="796925"/>
    <lineage>
        <taxon>Eukaryota</taxon>
        <taxon>Fungi</taxon>
        <taxon>Fungi incertae sedis</taxon>
        <taxon>Zoopagomycota</taxon>
        <taxon>Entomophthoromycotina</taxon>
        <taxon>Entomophthoromycetes</taxon>
        <taxon>Entomophthorales</taxon>
        <taxon>Ancylistaceae</taxon>
        <taxon>Conidiobolus</taxon>
    </lineage>
</organism>
<dbReference type="AlphaFoldDB" id="A0A137NX91"/>
<dbReference type="CDD" id="cd00067">
    <property type="entry name" value="GAL4"/>
    <property type="match status" value="1"/>
</dbReference>
<dbReference type="GO" id="GO:0000981">
    <property type="term" value="F:DNA-binding transcription factor activity, RNA polymerase II-specific"/>
    <property type="evidence" value="ECO:0007669"/>
    <property type="project" value="InterPro"/>
</dbReference>
<dbReference type="GO" id="GO:0003677">
    <property type="term" value="F:DNA binding"/>
    <property type="evidence" value="ECO:0007669"/>
    <property type="project" value="InterPro"/>
</dbReference>
<name>A0A137NX91_CONC2</name>
<protein>
    <recommendedName>
        <fullName evidence="2">Zn(2)-C6 fungal-type domain-containing protein</fullName>
    </recommendedName>
</protein>
<dbReference type="PRINTS" id="PR00054">
    <property type="entry name" value="FUNGALZNCYS"/>
</dbReference>
<evidence type="ECO:0000313" key="4">
    <source>
        <dbReference type="Proteomes" id="UP000070444"/>
    </source>
</evidence>
<dbReference type="EMBL" id="KQ964640">
    <property type="protein sequence ID" value="KXN67386.1"/>
    <property type="molecule type" value="Genomic_DNA"/>
</dbReference>